<dbReference type="EMBL" id="CP031367">
    <property type="protein sequence ID" value="AXK48801.1"/>
    <property type="molecule type" value="Genomic_DNA"/>
</dbReference>
<evidence type="ECO:0000313" key="2">
    <source>
        <dbReference type="EMBL" id="AXK48801.1"/>
    </source>
</evidence>
<dbReference type="PANTHER" id="PTHR41247:SF1">
    <property type="entry name" value="HTH-TYPE TRANSCRIPTIONAL REPRESSOR YCNK"/>
    <property type="match status" value="1"/>
</dbReference>
<dbReference type="Proteomes" id="UP000254504">
    <property type="component" value="Chromosome"/>
</dbReference>
<feature type="chain" id="PRO_5042196193" evidence="1">
    <location>
        <begin position="24"/>
        <end position="155"/>
    </location>
</feature>
<proteinExistence type="predicted"/>
<keyword evidence="5" id="KW-1185">Reference proteome</keyword>
<dbReference type="PROSITE" id="PS51257">
    <property type="entry name" value="PROKAR_LIPOPROTEIN"/>
    <property type="match status" value="1"/>
</dbReference>
<protein>
    <submittedName>
        <fullName evidence="2">NosL domain-containing protein</fullName>
    </submittedName>
</protein>
<dbReference type="PANTHER" id="PTHR41247">
    <property type="entry name" value="HTH-TYPE TRANSCRIPTIONAL REPRESSOR YCNK"/>
    <property type="match status" value="1"/>
</dbReference>
<accession>A0AAD0QJY0</accession>
<dbReference type="InterPro" id="IPR008719">
    <property type="entry name" value="N2O_reductase_NosL"/>
</dbReference>
<evidence type="ECO:0000256" key="1">
    <source>
        <dbReference type="SAM" id="SignalP"/>
    </source>
</evidence>
<keyword evidence="1" id="KW-0732">Signal</keyword>
<dbReference type="KEGG" id="atp:ATR_0935"/>
<name>A0AAD0QJY0_9BACT</name>
<dbReference type="EMBL" id="PDKD01000005">
    <property type="protein sequence ID" value="RXJ92122.1"/>
    <property type="molecule type" value="Genomic_DNA"/>
</dbReference>
<dbReference type="SUPFAM" id="SSF160387">
    <property type="entry name" value="NosL/MerB-like"/>
    <property type="match status" value="1"/>
</dbReference>
<evidence type="ECO:0000313" key="4">
    <source>
        <dbReference type="Proteomes" id="UP000254504"/>
    </source>
</evidence>
<gene>
    <name evidence="2" type="ORF">ATR_0935</name>
    <name evidence="3" type="ORF">CRU87_04585</name>
</gene>
<sequence length="155" mass="18023">MKKFSFLFVMVLGLFFVACNSQIDTKPKEVKFDREICERCKMIISDRNYVAQVVNPKDGKSYYHDDIGCAILWFEESNISWKDEAVIYITDAKTGKWIDSKNAFWTYGATTPMDFGFSAYEQQQEGVENLSFSYVIEKIKERKPSNNHGHMMGHK</sequence>
<feature type="signal peptide" evidence="1">
    <location>
        <begin position="1"/>
        <end position="23"/>
    </location>
</feature>
<reference evidence="3 5" key="1">
    <citation type="submission" date="2017-10" db="EMBL/GenBank/DDBJ databases">
        <title>Genomics of the genus Arcobacter.</title>
        <authorList>
            <person name="Perez-Cataluna A."/>
            <person name="Figueras M.J."/>
        </authorList>
    </citation>
    <scope>NUCLEOTIDE SEQUENCE [LARGE SCALE GENOMIC DNA]</scope>
    <source>
        <strain evidence="3 5">LMG 25534</strain>
    </source>
</reference>
<reference evidence="2 4" key="2">
    <citation type="submission" date="2018-07" db="EMBL/GenBank/DDBJ databases">
        <title>Complete genome of the Arcobacter trophiarum type strain LMG 25534.</title>
        <authorList>
            <person name="Miller W.G."/>
            <person name="Yee E."/>
        </authorList>
    </citation>
    <scope>NUCLEOTIDE SEQUENCE [LARGE SCALE GENOMIC DNA]</scope>
    <source>
        <strain evidence="2 4">LMG 25534</strain>
    </source>
</reference>
<evidence type="ECO:0000313" key="3">
    <source>
        <dbReference type="EMBL" id="RXJ92122.1"/>
    </source>
</evidence>
<organism evidence="2 4">
    <name type="scientific">Aliarcobacter trophiarum LMG 25534</name>
    <dbReference type="NCBI Taxonomy" id="1032241"/>
    <lineage>
        <taxon>Bacteria</taxon>
        <taxon>Pseudomonadati</taxon>
        <taxon>Campylobacterota</taxon>
        <taxon>Epsilonproteobacteria</taxon>
        <taxon>Campylobacterales</taxon>
        <taxon>Arcobacteraceae</taxon>
        <taxon>Aliarcobacter</taxon>
    </lineage>
</organism>
<dbReference type="Proteomes" id="UP000289132">
    <property type="component" value="Unassembled WGS sequence"/>
</dbReference>
<evidence type="ECO:0000313" key="5">
    <source>
        <dbReference type="Proteomes" id="UP000289132"/>
    </source>
</evidence>
<dbReference type="RefSeq" id="WP_115428312.1">
    <property type="nucleotide sequence ID" value="NZ_CP031367.1"/>
</dbReference>
<dbReference type="AlphaFoldDB" id="A0AAD0QJY0"/>